<evidence type="ECO:0000256" key="1">
    <source>
        <dbReference type="SAM" id="Phobius"/>
    </source>
</evidence>
<dbReference type="REBASE" id="272142">
    <property type="entry name" value="Msp5810MrrP"/>
</dbReference>
<keyword evidence="4" id="KW-1185">Reference proteome</keyword>
<dbReference type="STRING" id="1821621.A8C75_18255"/>
<evidence type="ECO:0000259" key="2">
    <source>
        <dbReference type="Pfam" id="PF10881"/>
    </source>
</evidence>
<evidence type="ECO:0000313" key="3">
    <source>
        <dbReference type="EMBL" id="ANG64225.1"/>
    </source>
</evidence>
<keyword evidence="1" id="KW-0472">Membrane</keyword>
<reference evidence="3 4" key="2">
    <citation type="journal article" date="2018" name="Int. J. Syst. Evol. Microbiol.">
        <title>Marinobacterium aestuarii sp. nov., a benzene-degrading marine bacterium isolated from estuary sediment.</title>
        <authorList>
            <person name="Bae S.S."/>
            <person name="Jung J."/>
            <person name="Chung D."/>
            <person name="Baek K."/>
        </authorList>
    </citation>
    <scope>NUCLEOTIDE SEQUENCE [LARGE SCALE GENOMIC DNA]</scope>
    <source>
        <strain evidence="3 4">ST58-10</strain>
    </source>
</reference>
<keyword evidence="1" id="KW-1133">Transmembrane helix</keyword>
<accession>A0A1A9F240</accession>
<sequence length="316" mass="35309">MQHIDHRPRRVWLLFRHRLLYCDGENTPCCLWQQRSIADEDMNQMQWFNWPVLVALVVLALVVLVLRRRRAPADEEMASYELGERLLNDEQCRFLEVLEQAVGTDHRVLARIALADVVTVDETLEGQALDAAMAGLDGRQFSFLVCTRATLEPVCAVELDAPTRRHSKMAGRDLQLDAICEQAGLPLLRVPAQASYQVADLGLQFDALFEPLVLAFTSAPQRAEREPLFESIIEGGLSLSARQDRGSMDPFATASAQSMECPRCAAPMLLQRAPKGAAPDKAYWACSLAPSCRQRMPLQVKRSDDALSQRLEGLVP</sequence>
<dbReference type="EMBL" id="CP015839">
    <property type="protein sequence ID" value="ANG64225.1"/>
    <property type="molecule type" value="Genomic_DNA"/>
</dbReference>
<feature type="domain" description="DUF2726" evidence="2">
    <location>
        <begin position="85"/>
        <end position="206"/>
    </location>
</feature>
<dbReference type="AlphaFoldDB" id="A0A1A9F240"/>
<proteinExistence type="predicted"/>
<dbReference type="Proteomes" id="UP000078070">
    <property type="component" value="Chromosome"/>
</dbReference>
<dbReference type="Pfam" id="PF10881">
    <property type="entry name" value="DUF2726"/>
    <property type="match status" value="1"/>
</dbReference>
<protein>
    <recommendedName>
        <fullName evidence="2">DUF2726 domain-containing protein</fullName>
    </recommendedName>
</protein>
<dbReference type="InterPro" id="IPR024402">
    <property type="entry name" value="DUF2726"/>
</dbReference>
<dbReference type="KEGG" id="mars:A8C75_18255"/>
<evidence type="ECO:0000313" key="4">
    <source>
        <dbReference type="Proteomes" id="UP000078070"/>
    </source>
</evidence>
<organism evidence="3 4">
    <name type="scientific">Marinobacterium aestuarii</name>
    <dbReference type="NCBI Taxonomy" id="1821621"/>
    <lineage>
        <taxon>Bacteria</taxon>
        <taxon>Pseudomonadati</taxon>
        <taxon>Pseudomonadota</taxon>
        <taxon>Gammaproteobacteria</taxon>
        <taxon>Oceanospirillales</taxon>
        <taxon>Oceanospirillaceae</taxon>
        <taxon>Marinobacterium</taxon>
    </lineage>
</organism>
<feature type="transmembrane region" description="Helical" evidence="1">
    <location>
        <begin position="47"/>
        <end position="66"/>
    </location>
</feature>
<name>A0A1A9F240_9GAMM</name>
<keyword evidence="1" id="KW-0812">Transmembrane</keyword>
<reference evidence="4" key="1">
    <citation type="submission" date="2016-05" db="EMBL/GenBank/DDBJ databases">
        <authorList>
            <person name="Baek K."/>
            <person name="Yang S.-J."/>
        </authorList>
    </citation>
    <scope>NUCLEOTIDE SEQUENCE [LARGE SCALE GENOMIC DNA]</scope>
    <source>
        <strain evidence="4">ST58-10</strain>
    </source>
</reference>
<gene>
    <name evidence="3" type="ORF">A8C75_18255</name>
</gene>